<protein>
    <submittedName>
        <fullName evidence="1">Oidioi.mRNA.OKI2018_I69.chr1.g2925.t1.cds</fullName>
    </submittedName>
</protein>
<evidence type="ECO:0000313" key="1">
    <source>
        <dbReference type="EMBL" id="CAG5106624.1"/>
    </source>
</evidence>
<name>A0ABN7SY14_OIKDI</name>
<reference evidence="1 2" key="1">
    <citation type="submission" date="2021-04" db="EMBL/GenBank/DDBJ databases">
        <authorList>
            <person name="Bliznina A."/>
        </authorList>
    </citation>
    <scope>NUCLEOTIDE SEQUENCE [LARGE SCALE GENOMIC DNA]</scope>
</reference>
<dbReference type="Proteomes" id="UP001158576">
    <property type="component" value="Chromosome 1"/>
</dbReference>
<sequence>MSRQLFYPEKAKAHLPGDQIFEFYNGETIVIDSPLIAGKVTSEIHPTSQKLEKLFIPLNHEIATRKLPLFQSEHHQLFEFSPKAVYSFKRSNSKGRVKGITTHKIGGKASFATHVKQALFENGLSGTPVKINPKLKERFLKLRPRKSYTKFEARRISSSSAFNIELGSNSVKIQYHILDLTDMILPVFEDIAKFRGEKIVLPDRTIEIFPSEVLEGSTFGDDFKKALTIEIELEKTDGSWEIIAESVLNSEVIVNNRNSHESNNQLLDEILLAQRQYLPFTGAPGTDHEKTFLRTFYQRKNGLKSDVKISEDEIRFAYLGALISNVAGTILAKNGASFVTQRFKTLSFIEHFCQFVVPSNFSELTTLHAPCLNPLDSFVEYSNVKLLRNVADGKEISIVGQEAGSIADAGNIFRIRQERANHRLKVMGS</sequence>
<organism evidence="1 2">
    <name type="scientific">Oikopleura dioica</name>
    <name type="common">Tunicate</name>
    <dbReference type="NCBI Taxonomy" id="34765"/>
    <lineage>
        <taxon>Eukaryota</taxon>
        <taxon>Metazoa</taxon>
        <taxon>Chordata</taxon>
        <taxon>Tunicata</taxon>
        <taxon>Appendicularia</taxon>
        <taxon>Copelata</taxon>
        <taxon>Oikopleuridae</taxon>
        <taxon>Oikopleura</taxon>
    </lineage>
</organism>
<evidence type="ECO:0000313" key="2">
    <source>
        <dbReference type="Proteomes" id="UP001158576"/>
    </source>
</evidence>
<proteinExistence type="predicted"/>
<gene>
    <name evidence="1" type="ORF">OKIOD_LOCUS11690</name>
</gene>
<accession>A0ABN7SY14</accession>
<dbReference type="EMBL" id="OU015566">
    <property type="protein sequence ID" value="CAG5106624.1"/>
    <property type="molecule type" value="Genomic_DNA"/>
</dbReference>
<keyword evidence="2" id="KW-1185">Reference proteome</keyword>